<keyword evidence="1" id="KW-0812">Transmembrane</keyword>
<feature type="transmembrane region" description="Helical" evidence="1">
    <location>
        <begin position="140"/>
        <end position="157"/>
    </location>
</feature>
<evidence type="ECO:0000313" key="2">
    <source>
        <dbReference type="EMBL" id="CAI5456343.1"/>
    </source>
</evidence>
<comment type="caution">
    <text evidence="2">The sequence shown here is derived from an EMBL/GenBank/DDBJ whole genome shotgun (WGS) entry which is preliminary data.</text>
</comment>
<keyword evidence="1" id="KW-0472">Membrane</keyword>
<proteinExistence type="predicted"/>
<dbReference type="AlphaFoldDB" id="A0A9P1NCU2"/>
<dbReference type="EMBL" id="CANHGI010000006">
    <property type="protein sequence ID" value="CAI5456343.1"/>
    <property type="molecule type" value="Genomic_DNA"/>
</dbReference>
<feature type="transmembrane region" description="Helical" evidence="1">
    <location>
        <begin position="51"/>
        <end position="75"/>
    </location>
</feature>
<keyword evidence="1" id="KW-1133">Transmembrane helix</keyword>
<feature type="transmembrane region" description="Helical" evidence="1">
    <location>
        <begin position="194"/>
        <end position="216"/>
    </location>
</feature>
<evidence type="ECO:0000256" key="1">
    <source>
        <dbReference type="SAM" id="Phobius"/>
    </source>
</evidence>
<evidence type="ECO:0000313" key="3">
    <source>
        <dbReference type="Proteomes" id="UP001152747"/>
    </source>
</evidence>
<accession>A0A9P1NCU2</accession>
<feature type="transmembrane region" description="Helical" evidence="1">
    <location>
        <begin position="237"/>
        <end position="261"/>
    </location>
</feature>
<sequence>MSLDNSTENNDFGNSSGEYLINHIPRDIGFYCSIPFIILVLTTPNEERKSIIYPIYKTICNLILGYFSSYIYILLAAFMYTRCLDPGLILGVFYGFLFVLPHIFGGNGSNMLFFLLIGVQRIVVILNFDKLEKYVQGKYLNRALNFIIFWTIALNFIDLTNCPIQNYCAVYSTIKNDFECNKNAFMTLKSKTSFYTYACFDIMIPAVSLAIHIILLHAIHKNRHILSETRRKSELAIIFQNLPLCIYFIAQMIGIIFYFIIQTPSPYIQSLIKSMICRDSTNFNSFPVTYTIAHWKRLRNIMCCCKCSKNRVYIDNLATSVPGN</sequence>
<keyword evidence="3" id="KW-1185">Reference proteome</keyword>
<organism evidence="2 3">
    <name type="scientific">Caenorhabditis angaria</name>
    <dbReference type="NCBI Taxonomy" id="860376"/>
    <lineage>
        <taxon>Eukaryota</taxon>
        <taxon>Metazoa</taxon>
        <taxon>Ecdysozoa</taxon>
        <taxon>Nematoda</taxon>
        <taxon>Chromadorea</taxon>
        <taxon>Rhabditida</taxon>
        <taxon>Rhabditina</taxon>
        <taxon>Rhabditomorpha</taxon>
        <taxon>Rhabditoidea</taxon>
        <taxon>Rhabditidae</taxon>
        <taxon>Peloderinae</taxon>
        <taxon>Caenorhabditis</taxon>
    </lineage>
</organism>
<name>A0A9P1NCU2_9PELO</name>
<dbReference type="Proteomes" id="UP001152747">
    <property type="component" value="Unassembled WGS sequence"/>
</dbReference>
<reference evidence="2" key="1">
    <citation type="submission" date="2022-11" db="EMBL/GenBank/DDBJ databases">
        <authorList>
            <person name="Kikuchi T."/>
        </authorList>
    </citation>
    <scope>NUCLEOTIDE SEQUENCE</scope>
    <source>
        <strain evidence="2">PS1010</strain>
    </source>
</reference>
<gene>
    <name evidence="2" type="ORF">CAMP_LOCUS18980</name>
</gene>
<protein>
    <submittedName>
        <fullName evidence="2">Uncharacterized protein</fullName>
    </submittedName>
</protein>